<reference evidence="3" key="1">
    <citation type="journal article" date="2019" name="bioRxiv">
        <title>The Genome of the Zebra Mussel, Dreissena polymorpha: A Resource for Invasive Species Research.</title>
        <authorList>
            <person name="McCartney M.A."/>
            <person name="Auch B."/>
            <person name="Kono T."/>
            <person name="Mallez S."/>
            <person name="Zhang Y."/>
            <person name="Obille A."/>
            <person name="Becker A."/>
            <person name="Abrahante J.E."/>
            <person name="Garbe J."/>
            <person name="Badalamenti J.P."/>
            <person name="Herman A."/>
            <person name="Mangelson H."/>
            <person name="Liachko I."/>
            <person name="Sullivan S."/>
            <person name="Sone E.D."/>
            <person name="Koren S."/>
            <person name="Silverstein K.A.T."/>
            <person name="Beckman K.B."/>
            <person name="Gohl D.M."/>
        </authorList>
    </citation>
    <scope>NUCLEOTIDE SEQUENCE</scope>
    <source>
        <strain evidence="3">Duluth1</strain>
        <tissue evidence="3">Whole animal</tissue>
    </source>
</reference>
<evidence type="ECO:0000313" key="3">
    <source>
        <dbReference type="EMBL" id="KAH3884539.1"/>
    </source>
</evidence>
<keyword evidence="4" id="KW-1185">Reference proteome</keyword>
<organism evidence="3 4">
    <name type="scientific">Dreissena polymorpha</name>
    <name type="common">Zebra mussel</name>
    <name type="synonym">Mytilus polymorpha</name>
    <dbReference type="NCBI Taxonomy" id="45954"/>
    <lineage>
        <taxon>Eukaryota</taxon>
        <taxon>Metazoa</taxon>
        <taxon>Spiralia</taxon>
        <taxon>Lophotrochozoa</taxon>
        <taxon>Mollusca</taxon>
        <taxon>Bivalvia</taxon>
        <taxon>Autobranchia</taxon>
        <taxon>Heteroconchia</taxon>
        <taxon>Euheterodonta</taxon>
        <taxon>Imparidentia</taxon>
        <taxon>Neoheterodontei</taxon>
        <taxon>Myida</taxon>
        <taxon>Dreissenoidea</taxon>
        <taxon>Dreissenidae</taxon>
        <taxon>Dreissena</taxon>
    </lineage>
</organism>
<keyword evidence="1" id="KW-0175">Coiled coil</keyword>
<comment type="caution">
    <text evidence="3">The sequence shown here is derived from an EMBL/GenBank/DDBJ whole genome shotgun (WGS) entry which is preliminary data.</text>
</comment>
<name>A0A9D4MZF0_DREPO</name>
<protein>
    <recommendedName>
        <fullName evidence="2">Mitochondria-eating protein C-terminal domain-containing protein</fullName>
    </recommendedName>
</protein>
<dbReference type="InterPro" id="IPR031981">
    <property type="entry name" value="MIEAP_C"/>
</dbReference>
<feature type="coiled-coil region" evidence="1">
    <location>
        <begin position="143"/>
        <end position="177"/>
    </location>
</feature>
<dbReference type="AlphaFoldDB" id="A0A9D4MZF0"/>
<dbReference type="Pfam" id="PF16026">
    <property type="entry name" value="MIEAP"/>
    <property type="match status" value="1"/>
</dbReference>
<feature type="domain" description="Mitochondria-eating protein C-terminal" evidence="2">
    <location>
        <begin position="592"/>
        <end position="784"/>
    </location>
</feature>
<proteinExistence type="predicted"/>
<evidence type="ECO:0000313" key="4">
    <source>
        <dbReference type="Proteomes" id="UP000828390"/>
    </source>
</evidence>
<gene>
    <name evidence="3" type="ORF">DPMN_008522</name>
</gene>
<dbReference type="Proteomes" id="UP000828390">
    <property type="component" value="Unassembled WGS sequence"/>
</dbReference>
<sequence>MAKKDFEIKKLKELLSKERENSRKYQLACDELLEWKKECEEREKSRAKVYNAELATHTSTTPENKKYEKRLNQYEHRMTQAAIEYNALLETDEHLEKKYKEFESKSNAVIPDIKQQVQSLRDVATKREELINYLQRKKKDVCNDNESTELLKTEKKLQELKEELRHTTQKLRLEKEGRKEDNIKHKKDIEAVCNKFQVEIEAAVMSISMKLIKTQDDFTFKENELLDKISKAETKIQKLNNISNKYQETRHELETTNQQHEEYIKSMNEREQSIEQLQEEISAIQNDNRNLKKTVKELISNLAIASEENIKLQEETESWKQQLEIVKVHANTDVVKKERQLEFRIEEQRNGHLEEVKQIHLKYKDSMKLISDANSRERRAVDSVKVLEGKLKSLEDTISDMKDEYEQQKQELFKNVSVSLNTIKDLQTRLNNAQASERNLNKRLKERDQELERLNAFSKGQDSERRRFEAKIAANENQLQQANEQLEHFNKERQNLKQELYQEKSRLEELVKNYEASVNDRIKSKDDDSLLCQLDQLKSKEKELATEIIQVHQQLKSSNIELEETETRLSKLMGQRLTDNNPNITDLSDKNRPTKLAERYSELYDNEWADAFEDLNAIYNDEQKTIAMLTVILKEAACFCRNEADEQMEHLRKVLTLQTTLSVSRGQNVPDVINQQLKNSRKVMSEIAGTNIVETYIKRLKHLTSASARDALRVEKFLREAFSLCWLMSIQDPPVVFDRLQKHGEEFNAELYRPYTQAGALVDFQVLPTMFLNEGGPVLYKGVAQGYSLTNE</sequence>
<reference evidence="3" key="2">
    <citation type="submission" date="2020-11" db="EMBL/GenBank/DDBJ databases">
        <authorList>
            <person name="McCartney M.A."/>
            <person name="Auch B."/>
            <person name="Kono T."/>
            <person name="Mallez S."/>
            <person name="Becker A."/>
            <person name="Gohl D.M."/>
            <person name="Silverstein K.A.T."/>
            <person name="Koren S."/>
            <person name="Bechman K.B."/>
            <person name="Herman A."/>
            <person name="Abrahante J.E."/>
            <person name="Garbe J."/>
        </authorList>
    </citation>
    <scope>NUCLEOTIDE SEQUENCE</scope>
    <source>
        <strain evidence="3">Duluth1</strain>
        <tissue evidence="3">Whole animal</tissue>
    </source>
</reference>
<accession>A0A9D4MZF0</accession>
<dbReference type="EMBL" id="JAIWYP010000001">
    <property type="protein sequence ID" value="KAH3884539.1"/>
    <property type="molecule type" value="Genomic_DNA"/>
</dbReference>
<evidence type="ECO:0000259" key="2">
    <source>
        <dbReference type="Pfam" id="PF16026"/>
    </source>
</evidence>
<feature type="coiled-coil region" evidence="1">
    <location>
        <begin position="384"/>
        <end position="575"/>
    </location>
</feature>
<evidence type="ECO:0000256" key="1">
    <source>
        <dbReference type="SAM" id="Coils"/>
    </source>
</evidence>
<feature type="coiled-coil region" evidence="1">
    <location>
        <begin position="64"/>
        <end position="105"/>
    </location>
</feature>
<feature type="coiled-coil region" evidence="1">
    <location>
        <begin position="222"/>
        <end position="322"/>
    </location>
</feature>